<organism evidence="2 3">
    <name type="scientific">Mycobacterium hippophais</name>
    <dbReference type="NCBI Taxonomy" id="3016340"/>
    <lineage>
        <taxon>Bacteria</taxon>
        <taxon>Bacillati</taxon>
        <taxon>Actinomycetota</taxon>
        <taxon>Actinomycetes</taxon>
        <taxon>Mycobacteriales</taxon>
        <taxon>Mycobacteriaceae</taxon>
        <taxon>Mycobacterium</taxon>
    </lineage>
</organism>
<feature type="domain" description="Conserved hypothetical protein CHP02391" evidence="1">
    <location>
        <begin position="102"/>
        <end position="226"/>
    </location>
</feature>
<dbReference type="Pfam" id="PF09509">
    <property type="entry name" value="Hypoth_Ymh"/>
    <property type="match status" value="1"/>
</dbReference>
<dbReference type="Proteomes" id="UP001142153">
    <property type="component" value="Unassembled WGS sequence"/>
</dbReference>
<keyword evidence="3" id="KW-1185">Reference proteome</keyword>
<comment type="caution">
    <text evidence="2">The sequence shown here is derived from an EMBL/GenBank/DDBJ whole genome shotgun (WGS) entry which is preliminary data.</text>
</comment>
<dbReference type="RefSeq" id="WP_269895005.1">
    <property type="nucleotide sequence ID" value="NZ_JAPZPY010000007.1"/>
</dbReference>
<name>A0ABT4PUV6_9MYCO</name>
<evidence type="ECO:0000313" key="3">
    <source>
        <dbReference type="Proteomes" id="UP001142153"/>
    </source>
</evidence>
<evidence type="ECO:0000313" key="2">
    <source>
        <dbReference type="EMBL" id="MCZ8380357.1"/>
    </source>
</evidence>
<protein>
    <recommendedName>
        <fullName evidence="1">Conserved hypothetical protein CHP02391 domain-containing protein</fullName>
    </recommendedName>
</protein>
<sequence>MDYEWMRERLTDFDDTVKTWAGEHVDDELAARCWRKMLRAEPTIKRILATLDPQLADQFDLNSRHGPMMSINLVQRAYGILDDINEWSVRLRPQAPALAADQFHPWVWRAAQTYWDSQHYRAAVNAAATAINAHTQTKVGRRDVSDDDLMNQVFTEKAKEGQPYLRLPGDPEADRTLRSRNNALRPFAAGCFAGIRNPSVHEHEGDWPQQKALEYLASLSVLARWIDECAVHYGE</sequence>
<reference evidence="2" key="1">
    <citation type="submission" date="2022-12" db="EMBL/GenBank/DDBJ databases">
        <authorList>
            <person name="Deng Y."/>
            <person name="Zhang Y.-Q."/>
        </authorList>
    </citation>
    <scope>NUCLEOTIDE SEQUENCE</scope>
    <source>
        <strain evidence="2">CPCC 205372</strain>
    </source>
</reference>
<proteinExistence type="predicted"/>
<gene>
    <name evidence="2" type="ORF">O6P37_15925</name>
</gene>
<evidence type="ECO:0000259" key="1">
    <source>
        <dbReference type="Pfam" id="PF09509"/>
    </source>
</evidence>
<dbReference type="EMBL" id="JAPZPY010000007">
    <property type="protein sequence ID" value="MCZ8380357.1"/>
    <property type="molecule type" value="Genomic_DNA"/>
</dbReference>
<accession>A0ABT4PUV6</accession>
<dbReference type="InterPro" id="IPR012654">
    <property type="entry name" value="CHP02391"/>
</dbReference>